<dbReference type="EMBL" id="JAVDRF010000013">
    <property type="protein sequence ID" value="MDR6538998.1"/>
    <property type="molecule type" value="Genomic_DNA"/>
</dbReference>
<name>A0ABU1NKK3_9BURK</name>
<accession>A0ABU1NKK3</accession>
<gene>
    <name evidence="3" type="ORF">J2739_004793</name>
</gene>
<sequence>MKIETLHTHPASLQADPDAETLPMPVAGNDIGHPDAQRACAMRTETPSKLRGTWHTVRAAMASLPQRARQAQAQGKNYVAAEPVKAAMMAAAGGAALAMILRAAARRGRH</sequence>
<protein>
    <submittedName>
        <fullName evidence="3">ElaB/YqjD/DUF883 family membrane-anchored ribosome-binding protein</fullName>
    </submittedName>
</protein>
<evidence type="ECO:0000313" key="4">
    <source>
        <dbReference type="Proteomes" id="UP001184230"/>
    </source>
</evidence>
<keyword evidence="4" id="KW-1185">Reference proteome</keyword>
<evidence type="ECO:0000256" key="2">
    <source>
        <dbReference type="SAM" id="Phobius"/>
    </source>
</evidence>
<proteinExistence type="predicted"/>
<feature type="transmembrane region" description="Helical" evidence="2">
    <location>
        <begin position="86"/>
        <end position="105"/>
    </location>
</feature>
<comment type="caution">
    <text evidence="3">The sequence shown here is derived from an EMBL/GenBank/DDBJ whole genome shotgun (WGS) entry which is preliminary data.</text>
</comment>
<reference evidence="3 4" key="1">
    <citation type="submission" date="2023-07" db="EMBL/GenBank/DDBJ databases">
        <title>Sorghum-associated microbial communities from plants grown in Nebraska, USA.</title>
        <authorList>
            <person name="Schachtman D."/>
        </authorList>
    </citation>
    <scope>NUCLEOTIDE SEQUENCE [LARGE SCALE GENOMIC DNA]</scope>
    <source>
        <strain evidence="3 4">DS1781</strain>
    </source>
</reference>
<keyword evidence="2" id="KW-0812">Transmembrane</keyword>
<evidence type="ECO:0000313" key="3">
    <source>
        <dbReference type="EMBL" id="MDR6538998.1"/>
    </source>
</evidence>
<organism evidence="3 4">
    <name type="scientific">Variovorax soli</name>
    <dbReference type="NCBI Taxonomy" id="376815"/>
    <lineage>
        <taxon>Bacteria</taxon>
        <taxon>Pseudomonadati</taxon>
        <taxon>Pseudomonadota</taxon>
        <taxon>Betaproteobacteria</taxon>
        <taxon>Burkholderiales</taxon>
        <taxon>Comamonadaceae</taxon>
        <taxon>Variovorax</taxon>
    </lineage>
</organism>
<keyword evidence="2" id="KW-0472">Membrane</keyword>
<keyword evidence="2" id="KW-1133">Transmembrane helix</keyword>
<dbReference type="RefSeq" id="WP_309906321.1">
    <property type="nucleotide sequence ID" value="NZ_JAVDRF010000013.1"/>
</dbReference>
<evidence type="ECO:0000256" key="1">
    <source>
        <dbReference type="SAM" id="MobiDB-lite"/>
    </source>
</evidence>
<feature type="region of interest" description="Disordered" evidence="1">
    <location>
        <begin position="1"/>
        <end position="33"/>
    </location>
</feature>
<dbReference type="Proteomes" id="UP001184230">
    <property type="component" value="Unassembled WGS sequence"/>
</dbReference>